<sequence length="91" mass="10450">MLRVLCIRVVTTVMVAMVTPQELSTTDVHDYELEVSYKRFGYNEIKLKTRPSDPDCSLLLSHCHLRNLEPGEAYRSQDVKFNLGSKYNTAI</sequence>
<comment type="caution">
    <text evidence="2">The sequence shown here is derived from an EMBL/GenBank/DDBJ whole genome shotgun (WGS) entry which is preliminary data.</text>
</comment>
<reference evidence="2 3" key="1">
    <citation type="journal article" date="2021" name="Elife">
        <title>Chloroplast acquisition without the gene transfer in kleptoplastic sea slugs, Plakobranchus ocellatus.</title>
        <authorList>
            <person name="Maeda T."/>
            <person name="Takahashi S."/>
            <person name="Yoshida T."/>
            <person name="Shimamura S."/>
            <person name="Takaki Y."/>
            <person name="Nagai Y."/>
            <person name="Toyoda A."/>
            <person name="Suzuki Y."/>
            <person name="Arimoto A."/>
            <person name="Ishii H."/>
            <person name="Satoh N."/>
            <person name="Nishiyama T."/>
            <person name="Hasebe M."/>
            <person name="Maruyama T."/>
            <person name="Minagawa J."/>
            <person name="Obokata J."/>
            <person name="Shigenobu S."/>
        </authorList>
    </citation>
    <scope>NUCLEOTIDE SEQUENCE [LARGE SCALE GENOMIC DNA]</scope>
</reference>
<protein>
    <submittedName>
        <fullName evidence="2">Uncharacterized protein</fullName>
    </submittedName>
</protein>
<dbReference type="AlphaFoldDB" id="A0AAV4D525"/>
<evidence type="ECO:0000313" key="3">
    <source>
        <dbReference type="Proteomes" id="UP000735302"/>
    </source>
</evidence>
<accession>A0AAV4D525</accession>
<name>A0AAV4D525_9GAST</name>
<keyword evidence="1" id="KW-0732">Signal</keyword>
<feature type="chain" id="PRO_5043416502" evidence="1">
    <location>
        <begin position="21"/>
        <end position="91"/>
    </location>
</feature>
<gene>
    <name evidence="2" type="ORF">PoB_006561000</name>
</gene>
<evidence type="ECO:0000313" key="2">
    <source>
        <dbReference type="EMBL" id="GFO39105.1"/>
    </source>
</evidence>
<feature type="signal peptide" evidence="1">
    <location>
        <begin position="1"/>
        <end position="20"/>
    </location>
</feature>
<keyword evidence="3" id="KW-1185">Reference proteome</keyword>
<proteinExistence type="predicted"/>
<dbReference type="EMBL" id="BLXT01007408">
    <property type="protein sequence ID" value="GFO39105.1"/>
    <property type="molecule type" value="Genomic_DNA"/>
</dbReference>
<evidence type="ECO:0000256" key="1">
    <source>
        <dbReference type="SAM" id="SignalP"/>
    </source>
</evidence>
<dbReference type="Proteomes" id="UP000735302">
    <property type="component" value="Unassembled WGS sequence"/>
</dbReference>
<organism evidence="2 3">
    <name type="scientific">Plakobranchus ocellatus</name>
    <dbReference type="NCBI Taxonomy" id="259542"/>
    <lineage>
        <taxon>Eukaryota</taxon>
        <taxon>Metazoa</taxon>
        <taxon>Spiralia</taxon>
        <taxon>Lophotrochozoa</taxon>
        <taxon>Mollusca</taxon>
        <taxon>Gastropoda</taxon>
        <taxon>Heterobranchia</taxon>
        <taxon>Euthyneura</taxon>
        <taxon>Panpulmonata</taxon>
        <taxon>Sacoglossa</taxon>
        <taxon>Placobranchoidea</taxon>
        <taxon>Plakobranchidae</taxon>
        <taxon>Plakobranchus</taxon>
    </lineage>
</organism>